<dbReference type="Gene3D" id="3.20.20.80">
    <property type="entry name" value="Glycosidases"/>
    <property type="match status" value="1"/>
</dbReference>
<dbReference type="SUPFAM" id="SSF51445">
    <property type="entry name" value="(Trans)glycosidases"/>
    <property type="match status" value="1"/>
</dbReference>
<dbReference type="GO" id="GO:0005975">
    <property type="term" value="P:carbohydrate metabolic process"/>
    <property type="evidence" value="ECO:0007669"/>
    <property type="project" value="InterPro"/>
</dbReference>
<dbReference type="InterPro" id="IPR003385">
    <property type="entry name" value="Glyco_hydro_77"/>
</dbReference>
<dbReference type="PANTHER" id="PTHR32438:SF5">
    <property type="entry name" value="4-ALPHA-GLUCANOTRANSFERASE DPE1, CHLOROPLASTIC_AMYLOPLASTIC"/>
    <property type="match status" value="1"/>
</dbReference>
<proteinExistence type="inferred from homology"/>
<dbReference type="InterPro" id="IPR017853">
    <property type="entry name" value="GH"/>
</dbReference>
<comment type="catalytic activity">
    <reaction evidence="1">
        <text>Transfers a segment of a (1-&gt;4)-alpha-D-glucan to a new position in an acceptor, which may be glucose or a (1-&gt;4)-alpha-D-glucan.</text>
        <dbReference type="EC" id="2.4.1.25"/>
    </reaction>
</comment>
<dbReference type="GO" id="GO:0004134">
    <property type="term" value="F:4-alpha-glucanotransferase activity"/>
    <property type="evidence" value="ECO:0007669"/>
    <property type="project" value="UniProtKB-EC"/>
</dbReference>
<evidence type="ECO:0000256" key="7">
    <source>
        <dbReference type="ARBA" id="ARBA00031423"/>
    </source>
</evidence>
<dbReference type="EC" id="2.4.1.25" evidence="3"/>
<name>A0A383B821_9ZZZZ</name>
<keyword evidence="5" id="KW-0808">Transferase</keyword>
<dbReference type="EMBL" id="UINC01198181">
    <property type="protein sequence ID" value="SVE16024.1"/>
    <property type="molecule type" value="Genomic_DNA"/>
</dbReference>
<evidence type="ECO:0000256" key="8">
    <source>
        <dbReference type="ARBA" id="ARBA00031501"/>
    </source>
</evidence>
<gene>
    <name evidence="9" type="ORF">METZ01_LOCUS468878</name>
</gene>
<evidence type="ECO:0000313" key="9">
    <source>
        <dbReference type="EMBL" id="SVE16024.1"/>
    </source>
</evidence>
<feature type="non-terminal residue" evidence="9">
    <location>
        <position position="55"/>
    </location>
</feature>
<evidence type="ECO:0000256" key="2">
    <source>
        <dbReference type="ARBA" id="ARBA00005684"/>
    </source>
</evidence>
<keyword evidence="4" id="KW-0328">Glycosyltransferase</keyword>
<dbReference type="AlphaFoldDB" id="A0A383B821"/>
<organism evidence="9">
    <name type="scientific">marine metagenome</name>
    <dbReference type="NCBI Taxonomy" id="408172"/>
    <lineage>
        <taxon>unclassified sequences</taxon>
        <taxon>metagenomes</taxon>
        <taxon>ecological metagenomes</taxon>
    </lineage>
</organism>
<evidence type="ECO:0000256" key="3">
    <source>
        <dbReference type="ARBA" id="ARBA00012560"/>
    </source>
</evidence>
<comment type="similarity">
    <text evidence="2">Belongs to the disproportionating enzyme family.</text>
</comment>
<accession>A0A383B821</accession>
<evidence type="ECO:0000256" key="6">
    <source>
        <dbReference type="ARBA" id="ARBA00023277"/>
    </source>
</evidence>
<reference evidence="9" key="1">
    <citation type="submission" date="2018-05" db="EMBL/GenBank/DDBJ databases">
        <authorList>
            <person name="Lanie J.A."/>
            <person name="Ng W.-L."/>
            <person name="Kazmierczak K.M."/>
            <person name="Andrzejewski T.M."/>
            <person name="Davidsen T.M."/>
            <person name="Wayne K.J."/>
            <person name="Tettelin H."/>
            <person name="Glass J.I."/>
            <person name="Rusch D."/>
            <person name="Podicherti R."/>
            <person name="Tsui H.-C.T."/>
            <person name="Winkler M.E."/>
        </authorList>
    </citation>
    <scope>NUCLEOTIDE SEQUENCE</scope>
</reference>
<evidence type="ECO:0000256" key="4">
    <source>
        <dbReference type="ARBA" id="ARBA00022676"/>
    </source>
</evidence>
<sequence length="55" mass="6078">MNKHKHQSGVLLHPTSLPGPYGIGEIGPHAYRFADHLSDMGQTLWQILPIGPTDF</sequence>
<dbReference type="Pfam" id="PF02446">
    <property type="entry name" value="Glyco_hydro_77"/>
    <property type="match status" value="1"/>
</dbReference>
<keyword evidence="6" id="KW-0119">Carbohydrate metabolism</keyword>
<dbReference type="PANTHER" id="PTHR32438">
    <property type="entry name" value="4-ALPHA-GLUCANOTRANSFERASE DPE1, CHLOROPLASTIC/AMYLOPLASTIC"/>
    <property type="match status" value="1"/>
</dbReference>
<evidence type="ECO:0000256" key="1">
    <source>
        <dbReference type="ARBA" id="ARBA00000439"/>
    </source>
</evidence>
<evidence type="ECO:0000256" key="5">
    <source>
        <dbReference type="ARBA" id="ARBA00022679"/>
    </source>
</evidence>
<protein>
    <recommendedName>
        <fullName evidence="3">4-alpha-glucanotransferase</fullName>
        <ecNumber evidence="3">2.4.1.25</ecNumber>
    </recommendedName>
    <alternativeName>
        <fullName evidence="7">Amylomaltase</fullName>
    </alternativeName>
    <alternativeName>
        <fullName evidence="8">Disproportionating enzyme</fullName>
    </alternativeName>
</protein>